<evidence type="ECO:0000256" key="3">
    <source>
        <dbReference type="ARBA" id="ARBA00022833"/>
    </source>
</evidence>
<evidence type="ECO:0000256" key="6">
    <source>
        <dbReference type="SAM" id="MobiDB-lite"/>
    </source>
</evidence>
<proteinExistence type="predicted"/>
<feature type="zinc finger region" description="C3H1-type" evidence="5">
    <location>
        <begin position="120"/>
        <end position="146"/>
    </location>
</feature>
<evidence type="ECO:0000256" key="4">
    <source>
        <dbReference type="ARBA" id="ARBA00023125"/>
    </source>
</evidence>
<keyword evidence="2 5" id="KW-0863">Zinc-finger</keyword>
<evidence type="ECO:0000313" key="8">
    <source>
        <dbReference type="EMBL" id="KAK4790481.1"/>
    </source>
</evidence>
<evidence type="ECO:0000256" key="5">
    <source>
        <dbReference type="PROSITE-ProRule" id="PRU00723"/>
    </source>
</evidence>
<protein>
    <recommendedName>
        <fullName evidence="7">C3H1-type domain-containing protein</fullName>
    </recommendedName>
</protein>
<dbReference type="InterPro" id="IPR000571">
    <property type="entry name" value="Znf_CCCH"/>
</dbReference>
<sequence>MMIGYPTLEVPSWPFLDNPKDDDVVYSPFSSSRSDGGDFAAALRRYLPSNNQEMAEEDEEDGGVRDAADAPVDAYSCDHFRIYEFKVRRCTRGRSHDWTACPFAHPGEKARRRDPRKYHYTDAPCPEFRKGICRKGEICEFSHGVFECWLHPARYRTQPCKDGMSCRRRVCFFAHKPEQLRVVTQQSSTDGGVDYYEVSPLKQAIEASCGRSLSFLGSPMSISADDSDSPPASPVKAQNRSPSRWSSSASASDAVTAASPRSLQLGKVWSLPSSWTPRVGSTLRPSCFSLPATPTQMAECFGYSDLWENIWCEEEPVMERVESGRHLRARMFERLSKENPLELVRTNPEEPEVVVPDVGWVSELVM</sequence>
<organism evidence="8 9">
    <name type="scientific">Trapa natans</name>
    <name type="common">Water chestnut</name>
    <dbReference type="NCBI Taxonomy" id="22666"/>
    <lineage>
        <taxon>Eukaryota</taxon>
        <taxon>Viridiplantae</taxon>
        <taxon>Streptophyta</taxon>
        <taxon>Embryophyta</taxon>
        <taxon>Tracheophyta</taxon>
        <taxon>Spermatophyta</taxon>
        <taxon>Magnoliopsida</taxon>
        <taxon>eudicotyledons</taxon>
        <taxon>Gunneridae</taxon>
        <taxon>Pentapetalae</taxon>
        <taxon>rosids</taxon>
        <taxon>malvids</taxon>
        <taxon>Myrtales</taxon>
        <taxon>Lythraceae</taxon>
        <taxon>Trapa</taxon>
    </lineage>
</organism>
<dbReference type="AlphaFoldDB" id="A0AAN7LQ49"/>
<keyword evidence="9" id="KW-1185">Reference proteome</keyword>
<dbReference type="EMBL" id="JAXQNO010000010">
    <property type="protein sequence ID" value="KAK4790481.1"/>
    <property type="molecule type" value="Genomic_DNA"/>
</dbReference>
<dbReference type="Pfam" id="PF00642">
    <property type="entry name" value="zf-CCCH"/>
    <property type="match status" value="1"/>
</dbReference>
<feature type="domain" description="C3H1-type" evidence="7">
    <location>
        <begin position="120"/>
        <end position="146"/>
    </location>
</feature>
<name>A0AAN7LQ49_TRANT</name>
<feature type="compositionally biased region" description="Low complexity" evidence="6">
    <location>
        <begin position="241"/>
        <end position="253"/>
    </location>
</feature>
<dbReference type="Proteomes" id="UP001346149">
    <property type="component" value="Unassembled WGS sequence"/>
</dbReference>
<dbReference type="GO" id="GO:0008270">
    <property type="term" value="F:zinc ion binding"/>
    <property type="evidence" value="ECO:0007669"/>
    <property type="project" value="UniProtKB-KW"/>
</dbReference>
<dbReference type="InterPro" id="IPR045234">
    <property type="entry name" value="Unkempt-like"/>
</dbReference>
<dbReference type="PANTHER" id="PTHR14493">
    <property type="entry name" value="UNKEMPT FAMILY MEMBER"/>
    <property type="match status" value="1"/>
</dbReference>
<keyword evidence="4" id="KW-0238">DNA-binding</keyword>
<dbReference type="InterPro" id="IPR057444">
    <property type="entry name" value="Znf-CCCH_AtC3H23-like"/>
</dbReference>
<comment type="caution">
    <text evidence="8">The sequence shown here is derived from an EMBL/GenBank/DDBJ whole genome shotgun (WGS) entry which is preliminary data.</text>
</comment>
<evidence type="ECO:0000313" key="9">
    <source>
        <dbReference type="Proteomes" id="UP001346149"/>
    </source>
</evidence>
<evidence type="ECO:0000259" key="7">
    <source>
        <dbReference type="PROSITE" id="PS50103"/>
    </source>
</evidence>
<feature type="region of interest" description="Disordered" evidence="6">
    <location>
        <begin position="222"/>
        <end position="253"/>
    </location>
</feature>
<gene>
    <name evidence="8" type="ORF">SAY86_017785</name>
</gene>
<keyword evidence="1 5" id="KW-0479">Metal-binding</keyword>
<evidence type="ECO:0000256" key="1">
    <source>
        <dbReference type="ARBA" id="ARBA00022723"/>
    </source>
</evidence>
<dbReference type="Pfam" id="PF25512">
    <property type="entry name" value="zf-CCCH_AtC3H23"/>
    <property type="match status" value="1"/>
</dbReference>
<dbReference type="Gene3D" id="4.10.1000.10">
    <property type="entry name" value="Zinc finger, CCCH-type"/>
    <property type="match status" value="1"/>
</dbReference>
<keyword evidence="3 5" id="KW-0862">Zinc</keyword>
<reference evidence="8 9" key="1">
    <citation type="journal article" date="2023" name="Hortic Res">
        <title>Pangenome of water caltrop reveals structural variations and asymmetric subgenome divergence after allopolyploidization.</title>
        <authorList>
            <person name="Zhang X."/>
            <person name="Chen Y."/>
            <person name="Wang L."/>
            <person name="Yuan Y."/>
            <person name="Fang M."/>
            <person name="Shi L."/>
            <person name="Lu R."/>
            <person name="Comes H.P."/>
            <person name="Ma Y."/>
            <person name="Chen Y."/>
            <person name="Huang G."/>
            <person name="Zhou Y."/>
            <person name="Zheng Z."/>
            <person name="Qiu Y."/>
        </authorList>
    </citation>
    <scope>NUCLEOTIDE SEQUENCE [LARGE SCALE GENOMIC DNA]</scope>
    <source>
        <strain evidence="8">F231</strain>
    </source>
</reference>
<evidence type="ECO:0000256" key="2">
    <source>
        <dbReference type="ARBA" id="ARBA00022771"/>
    </source>
</evidence>
<dbReference type="SMART" id="SM00356">
    <property type="entry name" value="ZnF_C3H1"/>
    <property type="match status" value="2"/>
</dbReference>
<dbReference type="PROSITE" id="PS50103">
    <property type="entry name" value="ZF_C3H1"/>
    <property type="match status" value="1"/>
</dbReference>
<dbReference type="PANTHER" id="PTHR14493:SF155">
    <property type="entry name" value="ZINC FINGER CCCH DOMAIN-CONTAINING PROTEIN 20"/>
    <property type="match status" value="1"/>
</dbReference>
<accession>A0AAN7LQ49</accession>
<dbReference type="GO" id="GO:0003677">
    <property type="term" value="F:DNA binding"/>
    <property type="evidence" value="ECO:0007669"/>
    <property type="project" value="UniProtKB-KW"/>
</dbReference>